<sequence length="81" mass="9568">MGTIIKYKKQITDLTKDLTEDKVKELITFAQFLRAKQEGFSYSQIEDSAEYVRKLRLKDNKQSITGKNYIEELIEWQKSGF</sequence>
<evidence type="ECO:0008006" key="2">
    <source>
        <dbReference type="Google" id="ProtNLM"/>
    </source>
</evidence>
<dbReference type="AlphaFoldDB" id="A0A0W8FPR0"/>
<reference evidence="1" key="1">
    <citation type="journal article" date="2015" name="Proc. Natl. Acad. Sci. U.S.A.">
        <title>Networks of energetic and metabolic interactions define dynamics in microbial communities.</title>
        <authorList>
            <person name="Embree M."/>
            <person name="Liu J.K."/>
            <person name="Al-Bassam M.M."/>
            <person name="Zengler K."/>
        </authorList>
    </citation>
    <scope>NUCLEOTIDE SEQUENCE</scope>
</reference>
<dbReference type="EMBL" id="LNQE01000934">
    <property type="protein sequence ID" value="KUG22880.1"/>
    <property type="molecule type" value="Genomic_DNA"/>
</dbReference>
<organism evidence="1">
    <name type="scientific">hydrocarbon metagenome</name>
    <dbReference type="NCBI Taxonomy" id="938273"/>
    <lineage>
        <taxon>unclassified sequences</taxon>
        <taxon>metagenomes</taxon>
        <taxon>ecological metagenomes</taxon>
    </lineage>
</organism>
<name>A0A0W8FPR0_9ZZZZ</name>
<comment type="caution">
    <text evidence="1">The sequence shown here is derived from an EMBL/GenBank/DDBJ whole genome shotgun (WGS) entry which is preliminary data.</text>
</comment>
<accession>A0A0W8FPR0</accession>
<proteinExistence type="predicted"/>
<gene>
    <name evidence="1" type="ORF">ASZ90_007315</name>
</gene>
<evidence type="ECO:0000313" key="1">
    <source>
        <dbReference type="EMBL" id="KUG22880.1"/>
    </source>
</evidence>
<protein>
    <recommendedName>
        <fullName evidence="2">DUF2281 domain-containing protein</fullName>
    </recommendedName>
</protein>